<evidence type="ECO:0000259" key="3">
    <source>
        <dbReference type="PROSITE" id="PS51722"/>
    </source>
</evidence>
<accession>A0A1V0SA87</accession>
<evidence type="ECO:0000256" key="1">
    <source>
        <dbReference type="ARBA" id="ARBA00022741"/>
    </source>
</evidence>
<dbReference type="InterPro" id="IPR027417">
    <property type="entry name" value="P-loop_NTPase"/>
</dbReference>
<dbReference type="GO" id="GO:0005525">
    <property type="term" value="F:GTP binding"/>
    <property type="evidence" value="ECO:0007669"/>
    <property type="project" value="UniProtKB-KW"/>
</dbReference>
<dbReference type="EMBL" id="KY684083">
    <property type="protein sequence ID" value="ARF08594.1"/>
    <property type="molecule type" value="Genomic_DNA"/>
</dbReference>
<keyword evidence="4" id="KW-0251">Elongation factor</keyword>
<sequence>MAHTFVITGHVDHGKSTIAGHILKDCIGIEVDDSKYRFARVLDVDESEMLKGKTHNISVRDFSYNEKKYRLIDTPGHKLCVPKMITGLTLYDPSCVVGCLVVSVAKGEFEAGFNNGDNSNGKEEKDKFGQTREAALLMRSAGIVNFVVAMNKMDLIEWDQSKYNEIVKKLEHFLKPLGLKSIKFVPVSGFNGTGLFTVKDLPNWYIGKSLLDTISDFNLKTPISDISEEEEMIRELNSIKSNKIKNNVDRYEDINLVANVLIFSMDNQILTKGYQFTVHIGDGNYKAEILQCKPKIIKEPTEKPCGMAIKIYDVPKHLIKQKSRLIFRTLNMTMGCGIIEKFNHN</sequence>
<evidence type="ECO:0000313" key="4">
    <source>
        <dbReference type="EMBL" id="ARF08594.1"/>
    </source>
</evidence>
<name>A0A1V0SA87_9VIRU</name>
<gene>
    <name evidence="4" type="ORF">Catovirus_1_644</name>
</gene>
<dbReference type="Pfam" id="PF00009">
    <property type="entry name" value="GTP_EFTU"/>
    <property type="match status" value="1"/>
</dbReference>
<evidence type="ECO:0000256" key="2">
    <source>
        <dbReference type="ARBA" id="ARBA00023134"/>
    </source>
</evidence>
<reference evidence="4" key="1">
    <citation type="journal article" date="2017" name="Science">
        <title>Giant viruses with an expanded complement of translation system components.</title>
        <authorList>
            <person name="Schulz F."/>
            <person name="Yutin N."/>
            <person name="Ivanova N.N."/>
            <person name="Ortega D.R."/>
            <person name="Lee T.K."/>
            <person name="Vierheilig J."/>
            <person name="Daims H."/>
            <person name="Horn M."/>
            <person name="Wagner M."/>
            <person name="Jensen G.J."/>
            <person name="Kyrpides N.C."/>
            <person name="Koonin E.V."/>
            <person name="Woyke T."/>
        </authorList>
    </citation>
    <scope>NUCLEOTIDE SEQUENCE</scope>
    <source>
        <strain evidence="4">CTV1</strain>
    </source>
</reference>
<dbReference type="Gene3D" id="3.40.50.300">
    <property type="entry name" value="P-loop containing nucleotide triphosphate hydrolases"/>
    <property type="match status" value="1"/>
</dbReference>
<dbReference type="PROSITE" id="PS51722">
    <property type="entry name" value="G_TR_2"/>
    <property type="match status" value="1"/>
</dbReference>
<proteinExistence type="predicted"/>
<protein>
    <submittedName>
        <fullName evidence="4">GTP binding translation elongation factor</fullName>
    </submittedName>
</protein>
<dbReference type="InterPro" id="IPR000795">
    <property type="entry name" value="T_Tr_GTP-bd_dom"/>
</dbReference>
<keyword evidence="4" id="KW-0648">Protein biosynthesis</keyword>
<keyword evidence="2" id="KW-0342">GTP-binding</keyword>
<feature type="domain" description="Tr-type G" evidence="3">
    <location>
        <begin position="1"/>
        <end position="223"/>
    </location>
</feature>
<dbReference type="SUPFAM" id="SSF52540">
    <property type="entry name" value="P-loop containing nucleoside triphosphate hydrolases"/>
    <property type="match status" value="1"/>
</dbReference>
<dbReference type="InterPro" id="IPR050100">
    <property type="entry name" value="TRAFAC_GTPase_members"/>
</dbReference>
<dbReference type="PANTHER" id="PTHR23115">
    <property type="entry name" value="TRANSLATION FACTOR"/>
    <property type="match status" value="1"/>
</dbReference>
<keyword evidence="1" id="KW-0547">Nucleotide-binding</keyword>
<organism evidence="4">
    <name type="scientific">Catovirus CTV1</name>
    <dbReference type="NCBI Taxonomy" id="1977631"/>
    <lineage>
        <taxon>Viruses</taxon>
        <taxon>Varidnaviria</taxon>
        <taxon>Bamfordvirae</taxon>
        <taxon>Nucleocytoviricota</taxon>
        <taxon>Megaviricetes</taxon>
        <taxon>Imitervirales</taxon>
        <taxon>Mimiviridae</taxon>
        <taxon>Klosneuvirinae</taxon>
        <taxon>Catovirus</taxon>
    </lineage>
</organism>
<dbReference type="GO" id="GO:0003924">
    <property type="term" value="F:GTPase activity"/>
    <property type="evidence" value="ECO:0007669"/>
    <property type="project" value="InterPro"/>
</dbReference>